<dbReference type="GO" id="GO:0005849">
    <property type="term" value="C:mRNA cleavage factor complex"/>
    <property type="evidence" value="ECO:0007669"/>
    <property type="project" value="TreeGrafter"/>
</dbReference>
<dbReference type="CDD" id="cd16982">
    <property type="entry name" value="CID_Pcf11"/>
    <property type="match status" value="1"/>
</dbReference>
<dbReference type="PANTHER" id="PTHR15921">
    <property type="entry name" value="PRE-MRNA CLEAVAGE COMPLEX II"/>
    <property type="match status" value="1"/>
</dbReference>
<dbReference type="AlphaFoldDB" id="A0A4V4IBB5"/>
<dbReference type="EMBL" id="QZAJ01000179">
    <property type="protein sequence ID" value="THW14924.1"/>
    <property type="molecule type" value="Genomic_DNA"/>
</dbReference>
<evidence type="ECO:0000313" key="5">
    <source>
        <dbReference type="Proteomes" id="UP000308014"/>
    </source>
</evidence>
<dbReference type="InterPro" id="IPR008942">
    <property type="entry name" value="ENTH_VHS"/>
</dbReference>
<dbReference type="Proteomes" id="UP000308014">
    <property type="component" value="Unassembled WGS sequence"/>
</dbReference>
<dbReference type="InterPro" id="IPR045154">
    <property type="entry name" value="PCF11-like"/>
</dbReference>
<feature type="compositionally biased region" description="Pro residues" evidence="2">
    <location>
        <begin position="334"/>
        <end position="343"/>
    </location>
</feature>
<dbReference type="GO" id="GO:0003729">
    <property type="term" value="F:mRNA binding"/>
    <property type="evidence" value="ECO:0007669"/>
    <property type="project" value="InterPro"/>
</dbReference>
<dbReference type="FunFam" id="1.25.40.90:FF:000016">
    <property type="entry name" value="mRNA cleavage factor complex component Pcf11"/>
    <property type="match status" value="1"/>
</dbReference>
<dbReference type="PROSITE" id="PS51391">
    <property type="entry name" value="CID"/>
    <property type="match status" value="1"/>
</dbReference>
<feature type="region of interest" description="Disordered" evidence="2">
    <location>
        <begin position="293"/>
        <end position="343"/>
    </location>
</feature>
<dbReference type="InterPro" id="IPR047415">
    <property type="entry name" value="Pcf11_CID"/>
</dbReference>
<dbReference type="SUPFAM" id="SSF48464">
    <property type="entry name" value="ENTH/VHS domain"/>
    <property type="match status" value="1"/>
</dbReference>
<organism evidence="4 5">
    <name type="scientific">Aureobasidium pullulans</name>
    <name type="common">Black yeast</name>
    <name type="synonym">Pullularia pullulans</name>
    <dbReference type="NCBI Taxonomy" id="5580"/>
    <lineage>
        <taxon>Eukaryota</taxon>
        <taxon>Fungi</taxon>
        <taxon>Dikarya</taxon>
        <taxon>Ascomycota</taxon>
        <taxon>Pezizomycotina</taxon>
        <taxon>Dothideomycetes</taxon>
        <taxon>Dothideomycetidae</taxon>
        <taxon>Dothideales</taxon>
        <taxon>Saccotheciaceae</taxon>
        <taxon>Aureobasidium</taxon>
    </lineage>
</organism>
<dbReference type="InterPro" id="IPR054127">
    <property type="entry name" value="Pcf11_C"/>
</dbReference>
<feature type="region of interest" description="Disordered" evidence="2">
    <location>
        <begin position="156"/>
        <end position="208"/>
    </location>
</feature>
<accession>A0A4V4IBB5</accession>
<dbReference type="InterPro" id="IPR006569">
    <property type="entry name" value="CID_dom"/>
</dbReference>
<name>A0A4V4IBB5_AURPU</name>
<dbReference type="Gene3D" id="1.25.40.90">
    <property type="match status" value="1"/>
</dbReference>
<dbReference type="GO" id="GO:0031124">
    <property type="term" value="P:mRNA 3'-end processing"/>
    <property type="evidence" value="ECO:0007669"/>
    <property type="project" value="InterPro"/>
</dbReference>
<proteinExistence type="predicted"/>
<keyword evidence="1" id="KW-0175">Coiled coil</keyword>
<evidence type="ECO:0000256" key="1">
    <source>
        <dbReference type="SAM" id="Coils"/>
    </source>
</evidence>
<dbReference type="Pfam" id="PF21936">
    <property type="entry name" value="Pcf11_C"/>
    <property type="match status" value="1"/>
</dbReference>
<feature type="compositionally biased region" description="Polar residues" evidence="2">
    <location>
        <begin position="190"/>
        <end position="208"/>
    </location>
</feature>
<dbReference type="GO" id="GO:0006369">
    <property type="term" value="P:termination of RNA polymerase II transcription"/>
    <property type="evidence" value="ECO:0007669"/>
    <property type="project" value="InterPro"/>
</dbReference>
<dbReference type="GO" id="GO:0005737">
    <property type="term" value="C:cytoplasm"/>
    <property type="evidence" value="ECO:0007669"/>
    <property type="project" value="TreeGrafter"/>
</dbReference>
<evidence type="ECO:0000256" key="2">
    <source>
        <dbReference type="SAM" id="MobiDB-lite"/>
    </source>
</evidence>
<reference evidence="4 5" key="1">
    <citation type="submission" date="2018-10" db="EMBL/GenBank/DDBJ databases">
        <title>Fifty Aureobasidium pullulans genomes reveal a recombining polyextremotolerant generalist.</title>
        <authorList>
            <person name="Gostincar C."/>
            <person name="Turk M."/>
            <person name="Zajc J."/>
            <person name="Gunde-Cimerman N."/>
        </authorList>
    </citation>
    <scope>NUCLEOTIDE SEQUENCE [LARGE SCALE GENOMIC DNA]</scope>
    <source>
        <strain evidence="4 5">EXF-11318</strain>
    </source>
</reference>
<dbReference type="GO" id="GO:0000993">
    <property type="term" value="F:RNA polymerase II complex binding"/>
    <property type="evidence" value="ECO:0007669"/>
    <property type="project" value="InterPro"/>
</dbReference>
<feature type="compositionally biased region" description="Pro residues" evidence="2">
    <location>
        <begin position="315"/>
        <end position="326"/>
    </location>
</feature>
<dbReference type="SMART" id="SM00582">
    <property type="entry name" value="RPR"/>
    <property type="match status" value="1"/>
</dbReference>
<protein>
    <recommendedName>
        <fullName evidence="3">CID domain-containing protein</fullName>
    </recommendedName>
</protein>
<evidence type="ECO:0000259" key="3">
    <source>
        <dbReference type="PROSITE" id="PS51391"/>
    </source>
</evidence>
<feature type="compositionally biased region" description="Low complexity" evidence="2">
    <location>
        <begin position="303"/>
        <end position="314"/>
    </location>
</feature>
<dbReference type="Pfam" id="PF04818">
    <property type="entry name" value="CID"/>
    <property type="match status" value="1"/>
</dbReference>
<feature type="domain" description="CID" evidence="3">
    <location>
        <begin position="7"/>
        <end position="145"/>
    </location>
</feature>
<sequence>MSAADQVSDEVALDFQESLQDLQNNNRYEISNLTIIAKENTEHAQAIAMVLEKHIKTTAPGRKLPALYVLDSIVKNVGTPYTVYLGRNLFSTFMDSYTLVDSHTRKSMEAMLKTWKEPVPGSMDPRPVFPADVTRTIENALIKARTAAVQLQTRNRTPLGIPGRPMSSAYRNTPTPPHNAGQFLPPPQDAYQNGFRSQQPTPQQFPSNQLLPDIARSISAALNPQDDLNKLKADIHGLIAGFQTEFARNPYDSQVQTKLKALLDLQAVVQTQQLNPDAIGMIKKQVAQLQAVQSQPLPPPSATPQQPQWQAPTPVGLPFPPPPPIPHGFAPTPSAQPPVAPPAFAPGILEQLLASTVNGQKPSTPVVQAALNSMPPPPTTQSPRTAAAIPAGPIGNPLLDALRAANILPASNNATPTPGSAPPIPPPAAPAPALSILQQLQGLAPKLPTPLPPPGTPAKVRIPMNAAALKSFRPEVVHTLYDAQPNQCTTCGRRFLSTDEGRAQKARHLDWHFRSNQRIADAALAAGLTRSWYIDEIEWIRLREVDASSAAADTNSTSTTTAKPISVREKYIPAPTGAAANAACPICQEKFEPVWHDEAQEWVWMDAVKVGGRVFHASCHDEVKRAGGGDRGRSTTPEAAGVLGKRKAEADLANLKTKLKRETRNANRDLVEKRKVLEVQIDQQTQKLNDINGNIESSQKQMLDVCDELGEAARQVKRLSKYDKSDLEVVLKLLDEKDERKSFTEFRELRRAREQVMEMEKMLDDFNKKVQKYRSLTPFNGWILHLLAETICIQSQDEFGWQVDLPPTFENDKAVEIFQSKVAEKLEDMKKAKKQSHQLS</sequence>
<gene>
    <name evidence="4" type="ORF">D6D24_05234</name>
</gene>
<feature type="coiled-coil region" evidence="1">
    <location>
        <begin position="749"/>
        <end position="776"/>
    </location>
</feature>
<comment type="caution">
    <text evidence="4">The sequence shown here is derived from an EMBL/GenBank/DDBJ whole genome shotgun (WGS) entry which is preliminary data.</text>
</comment>
<evidence type="ECO:0000313" key="4">
    <source>
        <dbReference type="EMBL" id="THW14924.1"/>
    </source>
</evidence>
<feature type="coiled-coil region" evidence="1">
    <location>
        <begin position="645"/>
        <end position="701"/>
    </location>
</feature>
<dbReference type="PANTHER" id="PTHR15921:SF3">
    <property type="entry name" value="PRE-MRNA CLEAVAGE COMPLEX 2 PROTEIN PCF11"/>
    <property type="match status" value="1"/>
</dbReference>